<accession>A0A915HS88</accession>
<protein>
    <submittedName>
        <fullName evidence="3">Uncharacterized protein</fullName>
    </submittedName>
</protein>
<evidence type="ECO:0000313" key="3">
    <source>
        <dbReference type="WBParaSite" id="nRc.2.0.1.t04242-RA"/>
    </source>
</evidence>
<evidence type="ECO:0000313" key="2">
    <source>
        <dbReference type="Proteomes" id="UP000887565"/>
    </source>
</evidence>
<keyword evidence="1" id="KW-0472">Membrane</keyword>
<dbReference type="WBParaSite" id="nRc.2.0.1.t04242-RA">
    <property type="protein sequence ID" value="nRc.2.0.1.t04242-RA"/>
    <property type="gene ID" value="nRc.2.0.1.g04242"/>
</dbReference>
<name>A0A915HS88_ROMCU</name>
<reference evidence="3" key="1">
    <citation type="submission" date="2022-11" db="UniProtKB">
        <authorList>
            <consortium name="WormBaseParasite"/>
        </authorList>
    </citation>
    <scope>IDENTIFICATION</scope>
</reference>
<keyword evidence="1" id="KW-0812">Transmembrane</keyword>
<keyword evidence="1" id="KW-1133">Transmembrane helix</keyword>
<evidence type="ECO:0000256" key="1">
    <source>
        <dbReference type="SAM" id="Phobius"/>
    </source>
</evidence>
<dbReference type="Proteomes" id="UP000887565">
    <property type="component" value="Unplaced"/>
</dbReference>
<feature type="transmembrane region" description="Helical" evidence="1">
    <location>
        <begin position="12"/>
        <end position="31"/>
    </location>
</feature>
<organism evidence="2 3">
    <name type="scientific">Romanomermis culicivorax</name>
    <name type="common">Nematode worm</name>
    <dbReference type="NCBI Taxonomy" id="13658"/>
    <lineage>
        <taxon>Eukaryota</taxon>
        <taxon>Metazoa</taxon>
        <taxon>Ecdysozoa</taxon>
        <taxon>Nematoda</taxon>
        <taxon>Enoplea</taxon>
        <taxon>Dorylaimia</taxon>
        <taxon>Mermithida</taxon>
        <taxon>Mermithoidea</taxon>
        <taxon>Mermithidae</taxon>
        <taxon>Romanomermis</taxon>
    </lineage>
</organism>
<proteinExistence type="predicted"/>
<sequence>MEPFFVKNNILYVYLILLPVCLLDSSQIYGIEKMKMLYNFYRIMFKKSNTCQPELDEQIQCKILSPFWNLSDDVEP</sequence>
<dbReference type="AlphaFoldDB" id="A0A915HS88"/>
<keyword evidence="2" id="KW-1185">Reference proteome</keyword>